<dbReference type="EMBL" id="BAAANN010000031">
    <property type="protein sequence ID" value="GAA1979178.1"/>
    <property type="molecule type" value="Genomic_DNA"/>
</dbReference>
<evidence type="ECO:0000313" key="6">
    <source>
        <dbReference type="EMBL" id="GAA1979178.1"/>
    </source>
</evidence>
<comment type="pathway">
    <text evidence="1">Lipid metabolism; butanoate metabolism.</text>
</comment>
<feature type="domain" description="3-hydroxyacyl-CoA dehydrogenase C-terminal" evidence="4">
    <location>
        <begin position="186"/>
        <end position="284"/>
    </location>
</feature>
<dbReference type="InterPro" id="IPR036291">
    <property type="entry name" value="NAD(P)-bd_dom_sf"/>
</dbReference>
<comment type="similarity">
    <text evidence="2">Belongs to the 3-hydroxyacyl-CoA dehydrogenase family.</text>
</comment>
<dbReference type="Pfam" id="PF02737">
    <property type="entry name" value="3HCDH_N"/>
    <property type="match status" value="1"/>
</dbReference>
<evidence type="ECO:0000313" key="7">
    <source>
        <dbReference type="Proteomes" id="UP001501116"/>
    </source>
</evidence>
<dbReference type="PIRSF" id="PIRSF000105">
    <property type="entry name" value="HCDH"/>
    <property type="match status" value="1"/>
</dbReference>
<dbReference type="InterPro" id="IPR008927">
    <property type="entry name" value="6-PGluconate_DH-like_C_sf"/>
</dbReference>
<dbReference type="Pfam" id="PF00725">
    <property type="entry name" value="3HCDH"/>
    <property type="match status" value="1"/>
</dbReference>
<evidence type="ECO:0000259" key="4">
    <source>
        <dbReference type="Pfam" id="PF00725"/>
    </source>
</evidence>
<keyword evidence="7" id="KW-1185">Reference proteome</keyword>
<dbReference type="RefSeq" id="WP_344427504.1">
    <property type="nucleotide sequence ID" value="NZ_BAAANN010000031.1"/>
</dbReference>
<gene>
    <name evidence="6" type="ORF">GCM10009754_64240</name>
</gene>
<dbReference type="InterPro" id="IPR022694">
    <property type="entry name" value="3-OHacyl-CoA_DH"/>
</dbReference>
<sequence>MGEPIESVAVIGAGTMGQGIAVAVALGGVNVRVHDRPSAVDNGMRAIRRRYESAVEAAPGTPYAPLEELVEPRADLVEAVDGVDLVIEAVYEDMGAKLDVYRGIGPAMGSSSVLATNTSSLPIKDLACAVPAAGRFVATHFFNPAELVPGVEVARAPETSDETLQRVVSFLASIGKEPIEVGAGAGFVANRLQLALFLEALNCVRDGSATPEQVDAVVRRTFGFRLPAFGPFAIADMAGLDVYTSILETLEAAYGDRFTVPAELTDLVADGRAGVKAGAGFRDYTPDEVAALLASRDERYRRLLDAAGD</sequence>
<dbReference type="Gene3D" id="1.10.1040.10">
    <property type="entry name" value="N-(1-d-carboxylethyl)-l-norvaline Dehydrogenase, domain 2"/>
    <property type="match status" value="1"/>
</dbReference>
<dbReference type="PANTHER" id="PTHR48075">
    <property type="entry name" value="3-HYDROXYACYL-COA DEHYDROGENASE FAMILY PROTEIN"/>
    <property type="match status" value="1"/>
</dbReference>
<dbReference type="InterPro" id="IPR013328">
    <property type="entry name" value="6PGD_dom2"/>
</dbReference>
<dbReference type="SUPFAM" id="SSF51735">
    <property type="entry name" value="NAD(P)-binding Rossmann-fold domains"/>
    <property type="match status" value="1"/>
</dbReference>
<accession>A0ABN2S2C5</accession>
<dbReference type="PANTHER" id="PTHR48075:SF5">
    <property type="entry name" value="3-HYDROXYBUTYRYL-COA DEHYDROGENASE"/>
    <property type="match status" value="1"/>
</dbReference>
<feature type="domain" description="3-hydroxyacyl-CoA dehydrogenase NAD binding" evidence="5">
    <location>
        <begin position="7"/>
        <end position="181"/>
    </location>
</feature>
<protein>
    <submittedName>
        <fullName evidence="6">3-hydroxyacyl-CoA dehydrogenase family protein</fullName>
    </submittedName>
</protein>
<comment type="caution">
    <text evidence="6">The sequence shown here is derived from an EMBL/GenBank/DDBJ whole genome shotgun (WGS) entry which is preliminary data.</text>
</comment>
<keyword evidence="3" id="KW-0560">Oxidoreductase</keyword>
<dbReference type="InterPro" id="IPR006108">
    <property type="entry name" value="3HC_DH_C"/>
</dbReference>
<dbReference type="Proteomes" id="UP001501116">
    <property type="component" value="Unassembled WGS sequence"/>
</dbReference>
<evidence type="ECO:0000256" key="1">
    <source>
        <dbReference type="ARBA" id="ARBA00005086"/>
    </source>
</evidence>
<name>A0ABN2S2C5_9PSEU</name>
<proteinExistence type="inferred from homology"/>
<evidence type="ECO:0000256" key="2">
    <source>
        <dbReference type="ARBA" id="ARBA00009463"/>
    </source>
</evidence>
<evidence type="ECO:0000259" key="5">
    <source>
        <dbReference type="Pfam" id="PF02737"/>
    </source>
</evidence>
<organism evidence="6 7">
    <name type="scientific">Amycolatopsis minnesotensis</name>
    <dbReference type="NCBI Taxonomy" id="337894"/>
    <lineage>
        <taxon>Bacteria</taxon>
        <taxon>Bacillati</taxon>
        <taxon>Actinomycetota</taxon>
        <taxon>Actinomycetes</taxon>
        <taxon>Pseudonocardiales</taxon>
        <taxon>Pseudonocardiaceae</taxon>
        <taxon>Amycolatopsis</taxon>
    </lineage>
</organism>
<dbReference type="SUPFAM" id="SSF48179">
    <property type="entry name" value="6-phosphogluconate dehydrogenase C-terminal domain-like"/>
    <property type="match status" value="1"/>
</dbReference>
<reference evidence="6 7" key="1">
    <citation type="journal article" date="2019" name="Int. J. Syst. Evol. Microbiol.">
        <title>The Global Catalogue of Microorganisms (GCM) 10K type strain sequencing project: providing services to taxonomists for standard genome sequencing and annotation.</title>
        <authorList>
            <consortium name="The Broad Institute Genomics Platform"/>
            <consortium name="The Broad Institute Genome Sequencing Center for Infectious Disease"/>
            <person name="Wu L."/>
            <person name="Ma J."/>
        </authorList>
    </citation>
    <scope>NUCLEOTIDE SEQUENCE [LARGE SCALE GENOMIC DNA]</scope>
    <source>
        <strain evidence="6 7">JCM 14545</strain>
    </source>
</reference>
<evidence type="ECO:0000256" key="3">
    <source>
        <dbReference type="ARBA" id="ARBA00023002"/>
    </source>
</evidence>
<dbReference type="Gene3D" id="3.40.50.720">
    <property type="entry name" value="NAD(P)-binding Rossmann-like Domain"/>
    <property type="match status" value="1"/>
</dbReference>
<dbReference type="InterPro" id="IPR006176">
    <property type="entry name" value="3-OHacyl-CoA_DH_NAD-bd"/>
</dbReference>